<dbReference type="InterPro" id="IPR049083">
    <property type="entry name" value="TACO1_YebC_N"/>
</dbReference>
<evidence type="ECO:0000259" key="3">
    <source>
        <dbReference type="Pfam" id="PF20772"/>
    </source>
</evidence>
<dbReference type="PANTHER" id="PTHR12532">
    <property type="entry name" value="TRANSLATIONAL ACTIVATOR OF CYTOCHROME C OXIDASE 1"/>
    <property type="match status" value="1"/>
</dbReference>
<evidence type="ECO:0000313" key="4">
    <source>
        <dbReference type="EMBL" id="VAW56985.1"/>
    </source>
</evidence>
<dbReference type="InterPro" id="IPR029072">
    <property type="entry name" value="YebC-like"/>
</dbReference>
<dbReference type="NCBIfam" id="NF009044">
    <property type="entry name" value="PRK12378.1"/>
    <property type="match status" value="1"/>
</dbReference>
<dbReference type="SUPFAM" id="SSF75625">
    <property type="entry name" value="YebC-like"/>
    <property type="match status" value="1"/>
</dbReference>
<evidence type="ECO:0008006" key="5">
    <source>
        <dbReference type="Google" id="ProtNLM"/>
    </source>
</evidence>
<name>A0A3B0WM49_9ZZZZ</name>
<dbReference type="InterPro" id="IPR002876">
    <property type="entry name" value="Transcrip_reg_TACO1-like"/>
</dbReference>
<protein>
    <recommendedName>
        <fullName evidence="5">Transcriptional regulatory protein YebC</fullName>
    </recommendedName>
</protein>
<comment type="similarity">
    <text evidence="1">Belongs to the TACO1 family.</text>
</comment>
<feature type="domain" description="TACO1/YebC-like N-terminal" evidence="3">
    <location>
        <begin position="4"/>
        <end position="73"/>
    </location>
</feature>
<dbReference type="Pfam" id="PF01709">
    <property type="entry name" value="Transcrip_reg"/>
    <property type="match status" value="1"/>
</dbReference>
<dbReference type="PANTHER" id="PTHR12532:SF0">
    <property type="entry name" value="TRANSLATIONAL ACTIVATOR OF CYTOCHROME C OXIDASE 1"/>
    <property type="match status" value="1"/>
</dbReference>
<dbReference type="InterPro" id="IPR026564">
    <property type="entry name" value="Transcrip_reg_TACO1-like_dom3"/>
</dbReference>
<gene>
    <name evidence="4" type="ORF">MNBD_GAMMA07-1006</name>
</gene>
<feature type="domain" description="TACO1/YebC-like second and third" evidence="2">
    <location>
        <begin position="83"/>
        <end position="236"/>
    </location>
</feature>
<sequence length="241" mass="26749">MGRSFENRKASMAKTQGAKAKLYSRFGKEIYICAKNGGADIDSNLALRRLIEKAKKEQVPAHVIDNALKKAEGGAGEDFVLAQYEGFGPGGCMVIVDCLTDNNNRTFTDVRQCFVKNNAKIGTQGTVSHMFDHRALFAFKHDNEEAILDALMENDVDVSDIENEGGMITVLAPTNEFNHVRTTLNDVFPDLQFEMDEITYLPQTSCLVSGEDVESFDGFIAALNNCDDVQNIYHNAEFEEE</sequence>
<dbReference type="Pfam" id="PF20772">
    <property type="entry name" value="TACO1_YebC_N"/>
    <property type="match status" value="1"/>
</dbReference>
<dbReference type="HAMAP" id="MF_00693">
    <property type="entry name" value="Transcrip_reg_TACO1"/>
    <property type="match status" value="1"/>
</dbReference>
<evidence type="ECO:0000256" key="1">
    <source>
        <dbReference type="ARBA" id="ARBA00008724"/>
    </source>
</evidence>
<reference evidence="4" key="1">
    <citation type="submission" date="2018-06" db="EMBL/GenBank/DDBJ databases">
        <authorList>
            <person name="Zhirakovskaya E."/>
        </authorList>
    </citation>
    <scope>NUCLEOTIDE SEQUENCE</scope>
</reference>
<organism evidence="4">
    <name type="scientific">hydrothermal vent metagenome</name>
    <dbReference type="NCBI Taxonomy" id="652676"/>
    <lineage>
        <taxon>unclassified sequences</taxon>
        <taxon>metagenomes</taxon>
        <taxon>ecological metagenomes</taxon>
    </lineage>
</organism>
<dbReference type="Gene3D" id="1.10.10.200">
    <property type="match status" value="1"/>
</dbReference>
<dbReference type="Gene3D" id="3.30.70.980">
    <property type="match status" value="2"/>
</dbReference>
<dbReference type="EMBL" id="UOFF01000313">
    <property type="protein sequence ID" value="VAW56985.1"/>
    <property type="molecule type" value="Genomic_DNA"/>
</dbReference>
<accession>A0A3B0WM49</accession>
<dbReference type="AlphaFoldDB" id="A0A3B0WM49"/>
<dbReference type="InterPro" id="IPR017856">
    <property type="entry name" value="Integrase-like_N"/>
</dbReference>
<proteinExistence type="inferred from homology"/>
<evidence type="ECO:0000259" key="2">
    <source>
        <dbReference type="Pfam" id="PF01709"/>
    </source>
</evidence>
<dbReference type="InterPro" id="IPR048300">
    <property type="entry name" value="TACO1_YebC-like_2nd/3rd_dom"/>
</dbReference>
<dbReference type="GO" id="GO:0005829">
    <property type="term" value="C:cytosol"/>
    <property type="evidence" value="ECO:0007669"/>
    <property type="project" value="TreeGrafter"/>
</dbReference>